<feature type="active site" evidence="12">
    <location>
        <position position="275"/>
    </location>
</feature>
<dbReference type="UniPathway" id="UPA00958"/>
<proteinExistence type="inferred from homology"/>
<comment type="subunit">
    <text evidence="12">Homodimer.</text>
</comment>
<dbReference type="GO" id="GO:0033785">
    <property type="term" value="F:heptose 7-phosphate kinase activity"/>
    <property type="evidence" value="ECO:0007669"/>
    <property type="project" value="UniProtKB-UniRule"/>
</dbReference>
<dbReference type="CDD" id="cd01172">
    <property type="entry name" value="RfaE_like"/>
    <property type="match status" value="1"/>
</dbReference>
<dbReference type="InterPro" id="IPR002173">
    <property type="entry name" value="Carboh/pur_kinase_PfkB_CS"/>
</dbReference>
<evidence type="ECO:0000256" key="12">
    <source>
        <dbReference type="HAMAP-Rule" id="MF_01603"/>
    </source>
</evidence>
<dbReference type="PROSITE" id="PS00583">
    <property type="entry name" value="PFKB_KINASES_1"/>
    <property type="match status" value="1"/>
</dbReference>
<dbReference type="GO" id="GO:0033786">
    <property type="term" value="F:heptose-1-phosphate adenylyltransferase activity"/>
    <property type="evidence" value="ECO:0007669"/>
    <property type="project" value="UniProtKB-UniRule"/>
</dbReference>
<feature type="region of interest" description="Cytidylyltransferase" evidence="12">
    <location>
        <begin position="351"/>
        <end position="484"/>
    </location>
</feature>
<dbReference type="Gene3D" id="3.40.1190.20">
    <property type="match status" value="1"/>
</dbReference>
<dbReference type="AlphaFoldDB" id="A0A5D3WR44"/>
<evidence type="ECO:0000256" key="9">
    <source>
        <dbReference type="ARBA" id="ARBA00023268"/>
    </source>
</evidence>
<comment type="pathway">
    <text evidence="3">Bacterial outer membrane biogenesis; LPS core biosynthesis.</text>
</comment>
<dbReference type="InterPro" id="IPR029056">
    <property type="entry name" value="Ribokinase-like"/>
</dbReference>
<dbReference type="HAMAP" id="MF_01603">
    <property type="entry name" value="HldE"/>
    <property type="match status" value="1"/>
</dbReference>
<dbReference type="EC" id="2.7.7.70" evidence="12"/>
<comment type="pathway">
    <text evidence="12">Nucleotide-sugar biosynthesis; ADP-L-glycero-beta-D-manno-heptose biosynthesis; ADP-L-glycero-beta-D-manno-heptose from D-glycero-beta-D-manno-heptose 7-phosphate: step 3/4.</text>
</comment>
<dbReference type="InterPro" id="IPR011611">
    <property type="entry name" value="PfkB_dom"/>
</dbReference>
<evidence type="ECO:0000256" key="6">
    <source>
        <dbReference type="ARBA" id="ARBA00022741"/>
    </source>
</evidence>
<dbReference type="NCBIfam" id="TIGR02199">
    <property type="entry name" value="rfaE_dom_II"/>
    <property type="match status" value="1"/>
</dbReference>
<dbReference type="EMBL" id="VNIB01000001">
    <property type="protein sequence ID" value="TYP00059.1"/>
    <property type="molecule type" value="Genomic_DNA"/>
</dbReference>
<keyword evidence="9 12" id="KW-0511">Multifunctional enzyme</keyword>
<evidence type="ECO:0000256" key="8">
    <source>
        <dbReference type="ARBA" id="ARBA00022840"/>
    </source>
</evidence>
<dbReference type="NCBIfam" id="TIGR00125">
    <property type="entry name" value="cyt_tran_rel"/>
    <property type="match status" value="1"/>
</dbReference>
<evidence type="ECO:0000256" key="3">
    <source>
        <dbReference type="ARBA" id="ARBA00004713"/>
    </source>
</evidence>
<comment type="catalytic activity">
    <reaction evidence="12">
        <text>D-glycero-beta-D-manno-heptose 7-phosphate + ATP = D-glycero-beta-D-manno-heptose 1,7-bisphosphate + ADP + H(+)</text>
        <dbReference type="Rhea" id="RHEA:27473"/>
        <dbReference type="ChEBI" id="CHEBI:15378"/>
        <dbReference type="ChEBI" id="CHEBI:30616"/>
        <dbReference type="ChEBI" id="CHEBI:60204"/>
        <dbReference type="ChEBI" id="CHEBI:60208"/>
        <dbReference type="ChEBI" id="CHEBI:456216"/>
        <dbReference type="EC" id="2.7.1.167"/>
    </reaction>
</comment>
<dbReference type="InterPro" id="IPR004821">
    <property type="entry name" value="Cyt_trans-like"/>
</dbReference>
<keyword evidence="10 12" id="KW-0119">Carbohydrate metabolism</keyword>
<evidence type="ECO:0000256" key="2">
    <source>
        <dbReference type="ARBA" id="ARBA00003753"/>
    </source>
</evidence>
<comment type="catalytic activity">
    <reaction evidence="11 12">
        <text>D-glycero-beta-D-manno-heptose 1-phosphate + ATP + H(+) = ADP-D-glycero-beta-D-manno-heptose + diphosphate</text>
        <dbReference type="Rhea" id="RHEA:27465"/>
        <dbReference type="ChEBI" id="CHEBI:15378"/>
        <dbReference type="ChEBI" id="CHEBI:30616"/>
        <dbReference type="ChEBI" id="CHEBI:33019"/>
        <dbReference type="ChEBI" id="CHEBI:59967"/>
        <dbReference type="ChEBI" id="CHEBI:61593"/>
        <dbReference type="EC" id="2.7.7.70"/>
    </reaction>
</comment>
<gene>
    <name evidence="12" type="primary">hldE</name>
    <name evidence="15" type="ORF">EDC39_101219</name>
</gene>
<evidence type="ECO:0000313" key="16">
    <source>
        <dbReference type="Proteomes" id="UP000324159"/>
    </source>
</evidence>
<dbReference type="UniPathway" id="UPA00356">
    <property type="reaction ID" value="UER00437"/>
</dbReference>
<evidence type="ECO:0000256" key="5">
    <source>
        <dbReference type="ARBA" id="ARBA00022695"/>
    </source>
</evidence>
<name>A0A5D3WR44_9BACT</name>
<dbReference type="GO" id="GO:0005829">
    <property type="term" value="C:cytosol"/>
    <property type="evidence" value="ECO:0007669"/>
    <property type="project" value="TreeGrafter"/>
</dbReference>
<dbReference type="SUPFAM" id="SSF52374">
    <property type="entry name" value="Nucleotidylyl transferase"/>
    <property type="match status" value="1"/>
</dbReference>
<dbReference type="InterPro" id="IPR014729">
    <property type="entry name" value="Rossmann-like_a/b/a_fold"/>
</dbReference>
<accession>A0A5D3WR44</accession>
<evidence type="ECO:0000256" key="4">
    <source>
        <dbReference type="ARBA" id="ARBA00022679"/>
    </source>
</evidence>
<evidence type="ECO:0000256" key="7">
    <source>
        <dbReference type="ARBA" id="ARBA00022777"/>
    </source>
</evidence>
<keyword evidence="16" id="KW-1185">Reference proteome</keyword>
<dbReference type="Pfam" id="PF00294">
    <property type="entry name" value="PfkB"/>
    <property type="match status" value="1"/>
</dbReference>
<dbReference type="GO" id="GO:0097171">
    <property type="term" value="P:ADP-L-glycero-beta-D-manno-heptose biosynthetic process"/>
    <property type="evidence" value="ECO:0007669"/>
    <property type="project" value="UniProtKB-UniPathway"/>
</dbReference>
<keyword evidence="7 12" id="KW-0418">Kinase</keyword>
<dbReference type="EC" id="2.7.1.167" evidence="12"/>
<dbReference type="InterPro" id="IPR011913">
    <property type="entry name" value="RfaE_dom_I"/>
</dbReference>
<comment type="caution">
    <text evidence="15">The sequence shown here is derived from an EMBL/GenBank/DDBJ whole genome shotgun (WGS) entry which is preliminary data.</text>
</comment>
<organism evidence="15 16">
    <name type="scientific">Geothermobacter ehrlichii</name>
    <dbReference type="NCBI Taxonomy" id="213224"/>
    <lineage>
        <taxon>Bacteria</taxon>
        <taxon>Pseudomonadati</taxon>
        <taxon>Thermodesulfobacteriota</taxon>
        <taxon>Desulfuromonadia</taxon>
        <taxon>Desulfuromonadales</taxon>
        <taxon>Geothermobacteraceae</taxon>
        <taxon>Geothermobacter</taxon>
    </lineage>
</organism>
<reference evidence="15 16" key="1">
    <citation type="submission" date="2019-07" db="EMBL/GenBank/DDBJ databases">
        <title>Genomic Encyclopedia of Type Strains, Phase IV (KMG-IV): sequencing the most valuable type-strain genomes for metagenomic binning, comparative biology and taxonomic classification.</title>
        <authorList>
            <person name="Goeker M."/>
        </authorList>
    </citation>
    <scope>NUCLEOTIDE SEQUENCE [LARGE SCALE GENOMIC DNA]</scope>
    <source>
        <strain evidence="15 16">SS015</strain>
    </source>
</reference>
<dbReference type="NCBIfam" id="TIGR02198">
    <property type="entry name" value="rfaE_dom_I"/>
    <property type="match status" value="1"/>
</dbReference>
<dbReference type="SUPFAM" id="SSF53613">
    <property type="entry name" value="Ribokinase-like"/>
    <property type="match status" value="1"/>
</dbReference>
<sequence>MTAVEHFLAGCADLEVLVVGDLMLDHYLFGQTGRISPEAPVPVVRFLSEEFRPGGAANVALNLRRLGCRVHLAGVVGDDADGRSLRRLVEREAVCTAGIETDEGRRTTRKTRIISRNQQVLRIDREDVVPLGAEWVDLLLNRLLPMIETCRLVLCSDYGKGSLPPALLSVLVDRCRQRQVPVLIDPKGVDYTPYRGASLLTPNRSELCRAARLDPGDSDDARLFAAARRLVGELDLDGMLVTRSEEGMTHVDREGRLLHSSARVREVHDVAGAGDTVLAVVGAAVALGLEMPEAMRLANLAAGIVVGKPGVAAVSPDELKNADRPRDKRIAASRLEQIGNEARALGRRIVFTNGCFDLLHVGHVRYLQKAREFGDLLVLGLNSDASIRRLKGERRPLIGQEERAQILAALDSVDYIVVFDEDTPIELIRALRPDILVKGGDYAPEEVVGREFVESYGGRLELVTFEAGKSTTAIVEKILDTYRD</sequence>
<evidence type="ECO:0000313" key="15">
    <source>
        <dbReference type="EMBL" id="TYP00059.1"/>
    </source>
</evidence>
<protein>
    <recommendedName>
        <fullName evidence="12">Bifunctional protein HldE</fullName>
    </recommendedName>
    <domain>
        <recommendedName>
            <fullName evidence="12">D-beta-D-heptose 7-phosphate kinase</fullName>
            <ecNumber evidence="12">2.7.1.167</ecNumber>
        </recommendedName>
        <alternativeName>
            <fullName evidence="12">D-beta-D-heptose 7-phosphotransferase</fullName>
        </alternativeName>
        <alternativeName>
            <fullName evidence="12">D-glycero-beta-D-manno-heptose-7-phosphate kinase</fullName>
        </alternativeName>
    </domain>
    <domain>
        <recommendedName>
            <fullName evidence="12">D-beta-D-heptose 1-phosphate adenylyltransferase</fullName>
            <ecNumber evidence="12">2.7.7.70</ecNumber>
        </recommendedName>
        <alternativeName>
            <fullName evidence="12">D-glycero-beta-D-manno-heptose 1-phosphate adenylyltransferase</fullName>
        </alternativeName>
    </domain>
</protein>
<keyword evidence="5 12" id="KW-0548">Nucleotidyltransferase</keyword>
<feature type="binding site" evidence="12">
    <location>
        <begin position="203"/>
        <end position="206"/>
    </location>
    <ligand>
        <name>ATP</name>
        <dbReference type="ChEBI" id="CHEBI:30616"/>
    </ligand>
</feature>
<evidence type="ECO:0000259" key="13">
    <source>
        <dbReference type="Pfam" id="PF00294"/>
    </source>
</evidence>
<evidence type="ECO:0000256" key="11">
    <source>
        <dbReference type="ARBA" id="ARBA00047428"/>
    </source>
</evidence>
<feature type="domain" description="Carbohydrate kinase PfkB" evidence="13">
    <location>
        <begin position="15"/>
        <end position="316"/>
    </location>
</feature>
<dbReference type="Pfam" id="PF01467">
    <property type="entry name" value="CTP_transf_like"/>
    <property type="match status" value="1"/>
</dbReference>
<dbReference type="FunFam" id="3.40.1190.20:FF:000002">
    <property type="entry name" value="Bifunctional protein HldE"/>
    <property type="match status" value="1"/>
</dbReference>
<dbReference type="GO" id="GO:0005524">
    <property type="term" value="F:ATP binding"/>
    <property type="evidence" value="ECO:0007669"/>
    <property type="project" value="UniProtKB-UniRule"/>
</dbReference>
<keyword evidence="4 12" id="KW-0808">Transferase</keyword>
<comment type="function">
    <text evidence="1 12">Catalyzes the phosphorylation of D-glycero-D-manno-heptose 7-phosphate at the C-1 position to selectively form D-glycero-beta-D-manno-heptose-1,7-bisphosphate.</text>
</comment>
<dbReference type="GO" id="GO:0009244">
    <property type="term" value="P:lipopolysaccharide core region biosynthetic process"/>
    <property type="evidence" value="ECO:0007669"/>
    <property type="project" value="UniProtKB-UniPathway"/>
</dbReference>
<dbReference type="Gene3D" id="3.40.50.620">
    <property type="entry name" value="HUPs"/>
    <property type="match status" value="1"/>
</dbReference>
<dbReference type="PANTHER" id="PTHR46969:SF1">
    <property type="entry name" value="BIFUNCTIONAL PROTEIN HLDE"/>
    <property type="match status" value="1"/>
</dbReference>
<dbReference type="InterPro" id="IPR023030">
    <property type="entry name" value="Bifunc_HldE"/>
</dbReference>
<keyword evidence="8 12" id="KW-0067">ATP-binding</keyword>
<comment type="similarity">
    <text evidence="12">In the C-terminal section; belongs to the cytidylyltransferase family.</text>
</comment>
<feature type="domain" description="Cytidyltransferase-like" evidence="14">
    <location>
        <begin position="351"/>
        <end position="443"/>
    </location>
</feature>
<dbReference type="InterPro" id="IPR011914">
    <property type="entry name" value="RfaE_dom_II"/>
</dbReference>
<evidence type="ECO:0000256" key="10">
    <source>
        <dbReference type="ARBA" id="ARBA00023277"/>
    </source>
</evidence>
<comment type="pathway">
    <text evidence="12">Nucleotide-sugar biosynthesis; ADP-L-glycero-beta-D-manno-heptose biosynthesis; ADP-L-glycero-beta-D-manno-heptose from D-glycero-beta-D-manno-heptose 7-phosphate: step 1/4.</text>
</comment>
<comment type="similarity">
    <text evidence="12">In the N-terminal section; belongs to the carbohydrate kinase PfkB family.</text>
</comment>
<dbReference type="GO" id="GO:0016773">
    <property type="term" value="F:phosphotransferase activity, alcohol group as acceptor"/>
    <property type="evidence" value="ECO:0007669"/>
    <property type="project" value="InterPro"/>
</dbReference>
<evidence type="ECO:0000256" key="1">
    <source>
        <dbReference type="ARBA" id="ARBA00002319"/>
    </source>
</evidence>
<evidence type="ECO:0000259" key="14">
    <source>
        <dbReference type="Pfam" id="PF01467"/>
    </source>
</evidence>
<dbReference type="Proteomes" id="UP000324159">
    <property type="component" value="Unassembled WGS sequence"/>
</dbReference>
<comment type="function">
    <text evidence="2 12">Catalyzes the ADP transfer from ATP to D-glycero-beta-D-manno-heptose 1-phosphate, yielding ADP-D-glycero-beta-D-manno-heptose.</text>
</comment>
<dbReference type="PANTHER" id="PTHR46969">
    <property type="entry name" value="BIFUNCTIONAL PROTEIN HLDE"/>
    <property type="match status" value="1"/>
</dbReference>
<keyword evidence="6 12" id="KW-0547">Nucleotide-binding</keyword>
<feature type="region of interest" description="Ribokinase" evidence="12">
    <location>
        <begin position="1"/>
        <end position="327"/>
    </location>
</feature>